<reference evidence="3 4" key="1">
    <citation type="journal article" date="2019" name="Genome Biol. Evol.">
        <title>Insights into the evolution of the New World diploid cottons (Gossypium, subgenus Houzingenia) based on genome sequencing.</title>
        <authorList>
            <person name="Grover C.E."/>
            <person name="Arick M.A. 2nd"/>
            <person name="Thrash A."/>
            <person name="Conover J.L."/>
            <person name="Sanders W.S."/>
            <person name="Peterson D.G."/>
            <person name="Frelichowski J.E."/>
            <person name="Scheffler J.A."/>
            <person name="Scheffler B.E."/>
            <person name="Wendel J.F."/>
        </authorList>
    </citation>
    <scope>NUCLEOTIDE SEQUENCE [LARGE SCALE GENOMIC DNA]</scope>
    <source>
        <strain evidence="3">185</strain>
        <tissue evidence="3">Leaf</tissue>
    </source>
</reference>
<gene>
    <name evidence="3" type="ORF">Goari_006387</name>
</gene>
<accession>A0A7J8XNZ9</accession>
<feature type="compositionally biased region" description="Acidic residues" evidence="1">
    <location>
        <begin position="146"/>
        <end position="168"/>
    </location>
</feature>
<dbReference type="EMBL" id="JABFAA010000008">
    <property type="protein sequence ID" value="MBA0688614.1"/>
    <property type="molecule type" value="Genomic_DNA"/>
</dbReference>
<evidence type="ECO:0000313" key="3">
    <source>
        <dbReference type="EMBL" id="MBA0688614.1"/>
    </source>
</evidence>
<evidence type="ECO:0000313" key="4">
    <source>
        <dbReference type="Proteomes" id="UP000593577"/>
    </source>
</evidence>
<dbReference type="InterPro" id="IPR046796">
    <property type="entry name" value="Transposase_32_dom"/>
</dbReference>
<protein>
    <recommendedName>
        <fullName evidence="2">Putative plant transposon protein domain-containing protein</fullName>
    </recommendedName>
</protein>
<name>A0A7J8XNZ9_GOSAI</name>
<feature type="domain" description="Putative plant transposon protein" evidence="2">
    <location>
        <begin position="4"/>
        <end position="135"/>
    </location>
</feature>
<feature type="region of interest" description="Disordered" evidence="1">
    <location>
        <begin position="141"/>
        <end position="168"/>
    </location>
</feature>
<evidence type="ECO:0000256" key="1">
    <source>
        <dbReference type="SAM" id="MobiDB-lite"/>
    </source>
</evidence>
<comment type="caution">
    <text evidence="3">The sequence shown here is derived from an EMBL/GenBank/DDBJ whole genome shotgun (WGS) entry which is preliminary data.</text>
</comment>
<dbReference type="Pfam" id="PF20167">
    <property type="entry name" value="Transposase_32"/>
    <property type="match status" value="1"/>
</dbReference>
<sequence length="168" mass="19783">MWDMVLVRGKEVRVTPYIICDFYNAPYYKNDFIDETDLEYFRDIDLDSINFLTKGSGEWKYRTCINIPVSFHQGVMFLEAKMWTQFVCTKIVLALNVSNVNTFRAVLLYAILQKKQVCIGKWIHQNMRRCVGSQKPINEYQVEEAHESEEEGEDEKNDGSEEIEEEDD</sequence>
<keyword evidence="4" id="KW-1185">Reference proteome</keyword>
<dbReference type="Proteomes" id="UP000593577">
    <property type="component" value="Unassembled WGS sequence"/>
</dbReference>
<dbReference type="AlphaFoldDB" id="A0A7J8XNZ9"/>
<proteinExistence type="predicted"/>
<organism evidence="3 4">
    <name type="scientific">Gossypium aridum</name>
    <name type="common">American cotton</name>
    <name type="synonym">Erioxylum aridum</name>
    <dbReference type="NCBI Taxonomy" id="34290"/>
    <lineage>
        <taxon>Eukaryota</taxon>
        <taxon>Viridiplantae</taxon>
        <taxon>Streptophyta</taxon>
        <taxon>Embryophyta</taxon>
        <taxon>Tracheophyta</taxon>
        <taxon>Spermatophyta</taxon>
        <taxon>Magnoliopsida</taxon>
        <taxon>eudicotyledons</taxon>
        <taxon>Gunneridae</taxon>
        <taxon>Pentapetalae</taxon>
        <taxon>rosids</taxon>
        <taxon>malvids</taxon>
        <taxon>Malvales</taxon>
        <taxon>Malvaceae</taxon>
        <taxon>Malvoideae</taxon>
        <taxon>Gossypium</taxon>
    </lineage>
</organism>
<evidence type="ECO:0000259" key="2">
    <source>
        <dbReference type="Pfam" id="PF20167"/>
    </source>
</evidence>